<dbReference type="AlphaFoldDB" id="I3R4Q8"/>
<feature type="region of interest" description="Disordered" evidence="1">
    <location>
        <begin position="142"/>
        <end position="217"/>
    </location>
</feature>
<evidence type="ECO:0000256" key="1">
    <source>
        <dbReference type="SAM" id="MobiDB-lite"/>
    </source>
</evidence>
<dbReference type="Proteomes" id="UP000006469">
    <property type="component" value="Chromosome"/>
</dbReference>
<gene>
    <name evidence="2" type="ordered locus">HFX_1511</name>
</gene>
<evidence type="ECO:0000313" key="3">
    <source>
        <dbReference type="Proteomes" id="UP000006469"/>
    </source>
</evidence>
<accession>I3R4Q8</accession>
<dbReference type="HOGENOM" id="CLU_1269890_0_0_2"/>
<dbReference type="KEGG" id="hme:HFX_1511"/>
<protein>
    <submittedName>
        <fullName evidence="2">Uncharacterized protein</fullName>
    </submittedName>
</protein>
<proteinExistence type="predicted"/>
<reference evidence="2 3" key="1">
    <citation type="journal article" date="2012" name="J. Bacteriol.">
        <title>Complete genome sequence of the metabolically versatile halophilic archaeon Haloferax mediterranei, a poly(3-hydroxybutyrate-co-3-hydroxyvalerate) producer.</title>
        <authorList>
            <person name="Han J."/>
            <person name="Zhang F."/>
            <person name="Hou J."/>
            <person name="Liu X."/>
            <person name="Li M."/>
            <person name="Liu H."/>
            <person name="Cai L."/>
            <person name="Zhang B."/>
            <person name="Chen Y."/>
            <person name="Zhou J."/>
            <person name="Hu S."/>
            <person name="Xiang H."/>
        </authorList>
    </citation>
    <scope>NUCLEOTIDE SEQUENCE [LARGE SCALE GENOMIC DNA]</scope>
    <source>
        <strain evidence="3">ATCC 33500 / DSM 1411 / JCM 8866 / NBRC 14739 / NCIMB 2177 / R-4</strain>
    </source>
</reference>
<evidence type="ECO:0000313" key="2">
    <source>
        <dbReference type="EMBL" id="AFK19218.1"/>
    </source>
</evidence>
<feature type="compositionally biased region" description="Basic and acidic residues" evidence="1">
    <location>
        <begin position="179"/>
        <end position="200"/>
    </location>
</feature>
<feature type="compositionally biased region" description="Low complexity" evidence="1">
    <location>
        <begin position="42"/>
        <end position="63"/>
    </location>
</feature>
<sequence>MPHSIASRACDFHALTTVGSIWSASATCSGSAVASRRTERTPASASSSALSSSIPSSVVSGSGFDRSRHATSAASASPDPSADVSACPRGVQSPPRFGLSPFVSVFPVGVQSSDWVGVSSSDDSVPVGVQSPSRFGPFDAAVCPVGVQSPDDSSASSADPQSPELAATHSRSSSPNPRTCEDRRSRSSPDPNDHDSECQRRIFAATPELTPASTRSR</sequence>
<feature type="compositionally biased region" description="Low complexity" evidence="1">
    <location>
        <begin position="70"/>
        <end position="86"/>
    </location>
</feature>
<feature type="region of interest" description="Disordered" evidence="1">
    <location>
        <begin position="39"/>
        <end position="89"/>
    </location>
</feature>
<name>I3R4Q8_HALMT</name>
<dbReference type="EMBL" id="CP001868">
    <property type="protein sequence ID" value="AFK19218.1"/>
    <property type="molecule type" value="Genomic_DNA"/>
</dbReference>
<organism evidence="2 3">
    <name type="scientific">Haloferax mediterranei (strain ATCC 33500 / DSM 1411 / JCM 8866 / NBRC 14739 / NCIMB 2177 / R-4)</name>
    <name type="common">Halobacterium mediterranei</name>
    <dbReference type="NCBI Taxonomy" id="523841"/>
    <lineage>
        <taxon>Archaea</taxon>
        <taxon>Methanobacteriati</taxon>
        <taxon>Methanobacteriota</taxon>
        <taxon>Stenosarchaea group</taxon>
        <taxon>Halobacteria</taxon>
        <taxon>Halobacteriales</taxon>
        <taxon>Haloferacaceae</taxon>
        <taxon>Haloferax</taxon>
    </lineage>
</organism>
<feature type="compositionally biased region" description="Low complexity" evidence="1">
    <location>
        <begin position="148"/>
        <end position="163"/>
    </location>
</feature>